<proteinExistence type="predicted"/>
<dbReference type="Proteomes" id="UP000022910">
    <property type="component" value="Unassembled WGS sequence"/>
</dbReference>
<protein>
    <submittedName>
        <fullName evidence="1">Uncharacterized protein</fullName>
    </submittedName>
</protein>
<dbReference type="HOGENOM" id="CLU_1653096_0_0_1"/>
<comment type="caution">
    <text evidence="1">The sequence shown here is derived from an EMBL/GenBank/DDBJ whole genome shotgun (WGS) entry which is preliminary data.</text>
</comment>
<dbReference type="AlphaFoldDB" id="A0A015JR59"/>
<evidence type="ECO:0000313" key="1">
    <source>
        <dbReference type="EMBL" id="EXX57534.1"/>
    </source>
</evidence>
<organism evidence="1 2">
    <name type="scientific">Rhizophagus irregularis (strain DAOM 197198w)</name>
    <name type="common">Glomus intraradices</name>
    <dbReference type="NCBI Taxonomy" id="1432141"/>
    <lineage>
        <taxon>Eukaryota</taxon>
        <taxon>Fungi</taxon>
        <taxon>Fungi incertae sedis</taxon>
        <taxon>Mucoromycota</taxon>
        <taxon>Glomeromycotina</taxon>
        <taxon>Glomeromycetes</taxon>
        <taxon>Glomerales</taxon>
        <taxon>Glomeraceae</taxon>
        <taxon>Rhizophagus</taxon>
    </lineage>
</organism>
<sequence length="160" mass="16771">MLFLYASSKKSTIFSSLPSRSLGARPTSLLSLSITESGTSTVGTITTGITSSPFCVQPNDNAIPSTAELCSNNASLASSSPTLDLSSAFSESRLAFSSIICFSFAFSASTSANLSNFSLSSGISSFSFISSAISVKSLAFNSLNESVDCMFDDNFLYEME</sequence>
<gene>
    <name evidence="1" type="ORF">RirG_206290</name>
</gene>
<name>A0A015JR59_RHIIW</name>
<keyword evidence="2" id="KW-1185">Reference proteome</keyword>
<accession>A0A015JR59</accession>
<evidence type="ECO:0000313" key="2">
    <source>
        <dbReference type="Proteomes" id="UP000022910"/>
    </source>
</evidence>
<reference evidence="1 2" key="1">
    <citation type="submission" date="2014-02" db="EMBL/GenBank/DDBJ databases">
        <title>Single nucleus genome sequencing reveals high similarity among nuclei of an endomycorrhizal fungus.</title>
        <authorList>
            <person name="Lin K."/>
            <person name="Geurts R."/>
            <person name="Zhang Z."/>
            <person name="Limpens E."/>
            <person name="Saunders D.G."/>
            <person name="Mu D."/>
            <person name="Pang E."/>
            <person name="Cao H."/>
            <person name="Cha H."/>
            <person name="Lin T."/>
            <person name="Zhou Q."/>
            <person name="Shang Y."/>
            <person name="Li Y."/>
            <person name="Ivanov S."/>
            <person name="Sharma T."/>
            <person name="Velzen R.V."/>
            <person name="Ruijter N.D."/>
            <person name="Aanen D.K."/>
            <person name="Win J."/>
            <person name="Kamoun S."/>
            <person name="Bisseling T."/>
            <person name="Huang S."/>
        </authorList>
    </citation>
    <scope>NUCLEOTIDE SEQUENCE [LARGE SCALE GENOMIC DNA]</scope>
    <source>
        <strain evidence="2">DAOM197198w</strain>
    </source>
</reference>
<dbReference type="EMBL" id="JEMT01027341">
    <property type="protein sequence ID" value="EXX57534.1"/>
    <property type="molecule type" value="Genomic_DNA"/>
</dbReference>